<organism evidence="1">
    <name type="scientific">marine metagenome</name>
    <dbReference type="NCBI Taxonomy" id="408172"/>
    <lineage>
        <taxon>unclassified sequences</taxon>
        <taxon>metagenomes</taxon>
        <taxon>ecological metagenomes</taxon>
    </lineage>
</organism>
<dbReference type="Gene3D" id="3.40.50.1000">
    <property type="entry name" value="HAD superfamily/HAD-like"/>
    <property type="match status" value="1"/>
</dbReference>
<dbReference type="InterPro" id="IPR036412">
    <property type="entry name" value="HAD-like_sf"/>
</dbReference>
<name>A0A381YNH5_9ZZZZ</name>
<dbReference type="SUPFAM" id="SSF56784">
    <property type="entry name" value="HAD-like"/>
    <property type="match status" value="1"/>
</dbReference>
<gene>
    <name evidence="1" type="ORF">METZ01_LOCUS131035</name>
</gene>
<evidence type="ECO:0000313" key="1">
    <source>
        <dbReference type="EMBL" id="SVA78181.1"/>
    </source>
</evidence>
<dbReference type="AlphaFoldDB" id="A0A381YNH5"/>
<dbReference type="Pfam" id="PF13242">
    <property type="entry name" value="Hydrolase_like"/>
    <property type="match status" value="1"/>
</dbReference>
<dbReference type="EMBL" id="UINC01018582">
    <property type="protein sequence ID" value="SVA78181.1"/>
    <property type="molecule type" value="Genomic_DNA"/>
</dbReference>
<protein>
    <submittedName>
        <fullName evidence="1">Uncharacterized protein</fullName>
    </submittedName>
</protein>
<reference evidence="1" key="1">
    <citation type="submission" date="2018-05" db="EMBL/GenBank/DDBJ databases">
        <authorList>
            <person name="Lanie J.A."/>
            <person name="Ng W.-L."/>
            <person name="Kazmierczak K.M."/>
            <person name="Andrzejewski T.M."/>
            <person name="Davidsen T.M."/>
            <person name="Wayne K.J."/>
            <person name="Tettelin H."/>
            <person name="Glass J.I."/>
            <person name="Rusch D."/>
            <person name="Podicherti R."/>
            <person name="Tsui H.-C.T."/>
            <person name="Winkler M.E."/>
        </authorList>
    </citation>
    <scope>NUCLEOTIDE SEQUENCE</scope>
</reference>
<proteinExistence type="predicted"/>
<accession>A0A381YNH5</accession>
<dbReference type="InterPro" id="IPR023214">
    <property type="entry name" value="HAD_sf"/>
</dbReference>
<sequence>MADLMPETTKGDKQVMRDGLTLAKTLHFLLMPFRPNLLKTYMAVNHFTEVSVGQLKMGGIQGVLIDADGTLGPHHARTFPSEVVEHINKMVNGGLKVAIYTNAFEDRFHQFKDINVVTDVLPKPDKRGFEQAMKDFLGLDDPSVVCMIGDNFLTDGGARSAGMHFIHIRPIRGNESFIHSFTRKLAFRIAQFYFPNSFP</sequence>